<dbReference type="SUPFAM" id="SSF53756">
    <property type="entry name" value="UDP-Glycosyltransferase/glycogen phosphorylase"/>
    <property type="match status" value="1"/>
</dbReference>
<evidence type="ECO:0000313" key="3">
    <source>
        <dbReference type="Proteomes" id="UP001315278"/>
    </source>
</evidence>
<protein>
    <submittedName>
        <fullName evidence="2">Glycosyltransferase family 4 protein</fullName>
    </submittedName>
</protein>
<comment type="caution">
    <text evidence="2">The sequence shown here is derived from an EMBL/GenBank/DDBJ whole genome shotgun (WGS) entry which is preliminary data.</text>
</comment>
<organism evidence="2 3">
    <name type="scientific">Bradyrhizobium jicamae</name>
    <dbReference type="NCBI Taxonomy" id="280332"/>
    <lineage>
        <taxon>Bacteria</taxon>
        <taxon>Pseudomonadati</taxon>
        <taxon>Pseudomonadota</taxon>
        <taxon>Alphaproteobacteria</taxon>
        <taxon>Hyphomicrobiales</taxon>
        <taxon>Nitrobacteraceae</taxon>
        <taxon>Bradyrhizobium</taxon>
    </lineage>
</organism>
<proteinExistence type="predicted"/>
<dbReference type="Gene3D" id="3.40.50.2000">
    <property type="entry name" value="Glycogen Phosphorylase B"/>
    <property type="match status" value="2"/>
</dbReference>
<dbReference type="EMBL" id="JAFCJH010000009">
    <property type="protein sequence ID" value="MBR0795969.1"/>
    <property type="molecule type" value="Genomic_DNA"/>
</dbReference>
<dbReference type="Proteomes" id="UP001315278">
    <property type="component" value="Unassembled WGS sequence"/>
</dbReference>
<dbReference type="PANTHER" id="PTHR12526">
    <property type="entry name" value="GLYCOSYLTRANSFERASE"/>
    <property type="match status" value="1"/>
</dbReference>
<dbReference type="RefSeq" id="WP_212492579.1">
    <property type="nucleotide sequence ID" value="NZ_JAFCJH010000009.1"/>
</dbReference>
<dbReference type="CDD" id="cd03801">
    <property type="entry name" value="GT4_PimA-like"/>
    <property type="match status" value="1"/>
</dbReference>
<evidence type="ECO:0000313" key="2">
    <source>
        <dbReference type="EMBL" id="MBR0795969.1"/>
    </source>
</evidence>
<feature type="domain" description="Glycosyl transferase family 1" evidence="1">
    <location>
        <begin position="234"/>
        <end position="384"/>
    </location>
</feature>
<sequence length="413" mass="44775">MVIGKSRDLPAHIQGSDMTSTGSCLLNPSLTCKEQIEKARFNEAKSEETSARPLHVVVFTPLGEGGQGGVDRMMDGLRSALKIDRFANLKTYFFTTRGPGSIFLSPLFLAHAIIRLLLLRLLGRVDVVHINLSAFGSAYRKLILARISSICRLPYVLHLHSGQFDHFWDSRKRMLKKEIDLMFLNSQGIVVLGCYWKKVVSDRLPACSGKAVIVPNATPTAVSNGPKVMREAANILFLGRLGPEKGVPELVAALARLGSNSRWRATLAGDGAVNDTRAAVVRAGLGDRTSVPGWVDSAQVETLLQEADILVLPSLSENLPMSVIEALAHGAAVICTPVGALPEIIEHERTGLIVKPGDVEGLASALGRLIEDPDFRRRLAENGKALHKGRLDIEVCAERLVAIWTEAAHAGER</sequence>
<name>A0ABS5FH05_9BRAD</name>
<keyword evidence="3" id="KW-1185">Reference proteome</keyword>
<dbReference type="Pfam" id="PF00534">
    <property type="entry name" value="Glycos_transf_1"/>
    <property type="match status" value="1"/>
</dbReference>
<accession>A0ABS5FH05</accession>
<gene>
    <name evidence="2" type="ORF">JQ615_11260</name>
</gene>
<dbReference type="PANTHER" id="PTHR12526:SF631">
    <property type="entry name" value="BLL6306 PROTEIN"/>
    <property type="match status" value="1"/>
</dbReference>
<dbReference type="InterPro" id="IPR001296">
    <property type="entry name" value="Glyco_trans_1"/>
</dbReference>
<reference evidence="3" key="1">
    <citation type="journal article" date="2021" name="ISME J.">
        <title>Evolutionary origin and ecological implication of a unique nif island in free-living Bradyrhizobium lineages.</title>
        <authorList>
            <person name="Tao J."/>
        </authorList>
    </citation>
    <scope>NUCLEOTIDE SEQUENCE [LARGE SCALE GENOMIC DNA]</scope>
    <source>
        <strain evidence="3">SZCCT0434</strain>
    </source>
</reference>
<evidence type="ECO:0000259" key="1">
    <source>
        <dbReference type="Pfam" id="PF00534"/>
    </source>
</evidence>